<protein>
    <submittedName>
        <fullName evidence="5">TetR/AcrR family transcriptional regulator C-terminal domain-containing protein</fullName>
    </submittedName>
</protein>
<keyword evidence="2" id="KW-0804">Transcription</keyword>
<sequence>MERVAAVQQEQGRVRPWSAPPGRPGLSGEGDARRGRPRPPPPPPCDTDDWHEGLQAWARAQRGVYRRRPWLARLPVTGPPSGSRRIAWTEAALAVLDIPAQIRQVTTFRLLT</sequence>
<name>A0ABW8EMY8_STRT5</name>
<evidence type="ECO:0000259" key="4">
    <source>
        <dbReference type="Pfam" id="PF02909"/>
    </source>
</evidence>
<dbReference type="Pfam" id="PF02909">
    <property type="entry name" value="TetR_C_1"/>
    <property type="match status" value="1"/>
</dbReference>
<dbReference type="InterPro" id="IPR004111">
    <property type="entry name" value="Repressor_TetR_C"/>
</dbReference>
<evidence type="ECO:0000256" key="2">
    <source>
        <dbReference type="ARBA" id="ARBA00023163"/>
    </source>
</evidence>
<keyword evidence="6" id="KW-1185">Reference proteome</keyword>
<comment type="caution">
    <text evidence="5">The sequence shown here is derived from an EMBL/GenBank/DDBJ whole genome shotgun (WGS) entry which is preliminary data.</text>
</comment>
<organism evidence="5 6">
    <name type="scientific">Streptomyces toxytricini</name>
    <name type="common">Actinomyces toxytricini</name>
    <dbReference type="NCBI Taxonomy" id="67369"/>
    <lineage>
        <taxon>Bacteria</taxon>
        <taxon>Bacillati</taxon>
        <taxon>Actinomycetota</taxon>
        <taxon>Actinomycetes</taxon>
        <taxon>Kitasatosporales</taxon>
        <taxon>Streptomycetaceae</taxon>
        <taxon>Streptomyces</taxon>
    </lineage>
</organism>
<reference evidence="5 6" key="1">
    <citation type="submission" date="2024-10" db="EMBL/GenBank/DDBJ databases">
        <title>The Natural Products Discovery Center: Release of the First 8490 Sequenced Strains for Exploring Actinobacteria Biosynthetic Diversity.</title>
        <authorList>
            <person name="Kalkreuter E."/>
            <person name="Kautsar S.A."/>
            <person name="Yang D."/>
            <person name="Bader C.D."/>
            <person name="Teijaro C.N."/>
            <person name="Fluegel L."/>
            <person name="Davis C.M."/>
            <person name="Simpson J.R."/>
            <person name="Lauterbach L."/>
            <person name="Steele A.D."/>
            <person name="Gui C."/>
            <person name="Meng S."/>
            <person name="Li G."/>
            <person name="Viehrig K."/>
            <person name="Ye F."/>
            <person name="Su P."/>
            <person name="Kiefer A.F."/>
            <person name="Nichols A."/>
            <person name="Cepeda A.J."/>
            <person name="Yan W."/>
            <person name="Fan B."/>
            <person name="Jiang Y."/>
            <person name="Adhikari A."/>
            <person name="Zheng C.-J."/>
            <person name="Schuster L."/>
            <person name="Cowan T.M."/>
            <person name="Smanski M.J."/>
            <person name="Chevrette M.G."/>
            <person name="De Carvalho L.P.S."/>
            <person name="Shen B."/>
        </authorList>
    </citation>
    <scope>NUCLEOTIDE SEQUENCE [LARGE SCALE GENOMIC DNA]</scope>
    <source>
        <strain evidence="5 6">NPDC087220</strain>
    </source>
</reference>
<dbReference type="InterPro" id="IPR036271">
    <property type="entry name" value="Tet_transcr_reg_TetR-rel_C_sf"/>
</dbReference>
<dbReference type="Gene3D" id="1.10.357.10">
    <property type="entry name" value="Tetracycline Repressor, domain 2"/>
    <property type="match status" value="1"/>
</dbReference>
<gene>
    <name evidence="5" type="ORF">ACIO7M_26410</name>
</gene>
<evidence type="ECO:0000313" key="6">
    <source>
        <dbReference type="Proteomes" id="UP001617351"/>
    </source>
</evidence>
<proteinExistence type="predicted"/>
<evidence type="ECO:0000256" key="1">
    <source>
        <dbReference type="ARBA" id="ARBA00023015"/>
    </source>
</evidence>
<dbReference type="Proteomes" id="UP001617351">
    <property type="component" value="Unassembled WGS sequence"/>
</dbReference>
<dbReference type="RefSeq" id="WP_365509131.1">
    <property type="nucleotide sequence ID" value="NZ_JBFANW010000179.1"/>
</dbReference>
<dbReference type="EMBL" id="JBIUYY010000013">
    <property type="protein sequence ID" value="MFJ2824628.1"/>
    <property type="molecule type" value="Genomic_DNA"/>
</dbReference>
<feature type="region of interest" description="Disordered" evidence="3">
    <location>
        <begin position="1"/>
        <end position="50"/>
    </location>
</feature>
<keyword evidence="1" id="KW-0805">Transcription regulation</keyword>
<accession>A0ABW8EMY8</accession>
<evidence type="ECO:0000313" key="5">
    <source>
        <dbReference type="EMBL" id="MFJ2824628.1"/>
    </source>
</evidence>
<dbReference type="SUPFAM" id="SSF48498">
    <property type="entry name" value="Tetracyclin repressor-like, C-terminal domain"/>
    <property type="match status" value="1"/>
</dbReference>
<feature type="domain" description="Tetracycline repressor TetR C-terminal" evidence="4">
    <location>
        <begin position="46"/>
        <end position="97"/>
    </location>
</feature>
<evidence type="ECO:0000256" key="3">
    <source>
        <dbReference type="SAM" id="MobiDB-lite"/>
    </source>
</evidence>